<sequence length="183" mass="19853">MPCPHILFFVCSQTLHNRLCITSTTKNLALLVQISYLSPRESRHIPSTPSRTSPCFITHRHPTSGGKFLVHGACLGLSAALLVCDGSEGWYMPVVAEAVPGLVHVSLFLFVVGLGAFILKINTIVRIGTIALISISGLLYIVALFSPVIKIHSPYQNSFSGLIWYLIRKCTGGGTRTGLPLEH</sequence>
<dbReference type="EMBL" id="WTXG01000042">
    <property type="protein sequence ID" value="KAI0296975.1"/>
    <property type="molecule type" value="Genomic_DNA"/>
</dbReference>
<feature type="transmembrane region" description="Helical" evidence="1">
    <location>
        <begin position="98"/>
        <end position="118"/>
    </location>
</feature>
<keyword evidence="1" id="KW-0472">Membrane</keyword>
<dbReference type="Proteomes" id="UP001203297">
    <property type="component" value="Unassembled WGS sequence"/>
</dbReference>
<dbReference type="Pfam" id="PF20153">
    <property type="entry name" value="DUF6535"/>
    <property type="match status" value="1"/>
</dbReference>
<dbReference type="InterPro" id="IPR045338">
    <property type="entry name" value="DUF6535"/>
</dbReference>
<protein>
    <recommendedName>
        <fullName evidence="2">DUF6535 domain-containing protein</fullName>
    </recommendedName>
</protein>
<keyword evidence="1" id="KW-0812">Transmembrane</keyword>
<keyword evidence="1" id="KW-1133">Transmembrane helix</keyword>
<dbReference type="AlphaFoldDB" id="A0AAD4LZR2"/>
<proteinExistence type="predicted"/>
<reference evidence="3" key="1">
    <citation type="journal article" date="2022" name="New Phytol.">
        <title>Evolutionary transition to the ectomycorrhizal habit in the genomes of a hyperdiverse lineage of mushroom-forming fungi.</title>
        <authorList>
            <person name="Looney B."/>
            <person name="Miyauchi S."/>
            <person name="Morin E."/>
            <person name="Drula E."/>
            <person name="Courty P.E."/>
            <person name="Kohler A."/>
            <person name="Kuo A."/>
            <person name="LaButti K."/>
            <person name="Pangilinan J."/>
            <person name="Lipzen A."/>
            <person name="Riley R."/>
            <person name="Andreopoulos W."/>
            <person name="He G."/>
            <person name="Johnson J."/>
            <person name="Nolan M."/>
            <person name="Tritt A."/>
            <person name="Barry K.W."/>
            <person name="Grigoriev I.V."/>
            <person name="Nagy L.G."/>
            <person name="Hibbett D."/>
            <person name="Henrissat B."/>
            <person name="Matheny P.B."/>
            <person name="Labbe J."/>
            <person name="Martin F.M."/>
        </authorList>
    </citation>
    <scope>NUCLEOTIDE SEQUENCE</scope>
    <source>
        <strain evidence="3">BPL690</strain>
    </source>
</reference>
<gene>
    <name evidence="3" type="ORF">B0F90DRAFT_997659</name>
</gene>
<evidence type="ECO:0000256" key="1">
    <source>
        <dbReference type="SAM" id="Phobius"/>
    </source>
</evidence>
<feature type="domain" description="DUF6535" evidence="2">
    <location>
        <begin position="84"/>
        <end position="118"/>
    </location>
</feature>
<evidence type="ECO:0000313" key="4">
    <source>
        <dbReference type="Proteomes" id="UP001203297"/>
    </source>
</evidence>
<organism evidence="3 4">
    <name type="scientific">Multifurca ochricompacta</name>
    <dbReference type="NCBI Taxonomy" id="376703"/>
    <lineage>
        <taxon>Eukaryota</taxon>
        <taxon>Fungi</taxon>
        <taxon>Dikarya</taxon>
        <taxon>Basidiomycota</taxon>
        <taxon>Agaricomycotina</taxon>
        <taxon>Agaricomycetes</taxon>
        <taxon>Russulales</taxon>
        <taxon>Russulaceae</taxon>
        <taxon>Multifurca</taxon>
    </lineage>
</organism>
<accession>A0AAD4LZR2</accession>
<evidence type="ECO:0000259" key="2">
    <source>
        <dbReference type="Pfam" id="PF20153"/>
    </source>
</evidence>
<evidence type="ECO:0000313" key="3">
    <source>
        <dbReference type="EMBL" id="KAI0296975.1"/>
    </source>
</evidence>
<keyword evidence="4" id="KW-1185">Reference proteome</keyword>
<comment type="caution">
    <text evidence="3">The sequence shown here is derived from an EMBL/GenBank/DDBJ whole genome shotgun (WGS) entry which is preliminary data.</text>
</comment>
<feature type="transmembrane region" description="Helical" evidence="1">
    <location>
        <begin position="130"/>
        <end position="149"/>
    </location>
</feature>
<name>A0AAD4LZR2_9AGAM</name>